<accession>A0A0D7F0T9</accession>
<dbReference type="PANTHER" id="PTHR12126:SF11">
    <property type="entry name" value="NADH DEHYDROGENASE [UBIQUINONE] 1 ALPHA SUBCOMPLEX SUBUNIT 9, MITOCHONDRIAL"/>
    <property type="match status" value="1"/>
</dbReference>
<evidence type="ECO:0000313" key="1">
    <source>
        <dbReference type="EMBL" id="KIZ45317.1"/>
    </source>
</evidence>
<dbReference type="RefSeq" id="WP_044408319.1">
    <property type="nucleotide sequence ID" value="NZ_JXXE01000155.1"/>
</dbReference>
<dbReference type="EMBL" id="JXXE01000155">
    <property type="protein sequence ID" value="KIZ45317.1"/>
    <property type="molecule type" value="Genomic_DNA"/>
</dbReference>
<dbReference type="SUPFAM" id="SSF51735">
    <property type="entry name" value="NAD(P)-binding Rossmann-fold domains"/>
    <property type="match status" value="1"/>
</dbReference>
<evidence type="ECO:0000313" key="2">
    <source>
        <dbReference type="Proteomes" id="UP000032515"/>
    </source>
</evidence>
<dbReference type="PATRIC" id="fig|1076.23.peg.859"/>
<dbReference type="PANTHER" id="PTHR12126">
    <property type="entry name" value="NADH-UBIQUINONE OXIDOREDUCTASE 39 KDA SUBUNIT-RELATED"/>
    <property type="match status" value="1"/>
</dbReference>
<organism evidence="1 2">
    <name type="scientific">Rhodopseudomonas palustris</name>
    <dbReference type="NCBI Taxonomy" id="1076"/>
    <lineage>
        <taxon>Bacteria</taxon>
        <taxon>Pseudomonadati</taxon>
        <taxon>Pseudomonadota</taxon>
        <taxon>Alphaproteobacteria</taxon>
        <taxon>Hyphomicrobiales</taxon>
        <taxon>Nitrobacteraceae</taxon>
        <taxon>Rhodopseudomonas</taxon>
    </lineage>
</organism>
<dbReference type="OrthoDB" id="5565437at2"/>
<name>A0A0D7F0T9_RHOPL</name>
<sequence length="292" mass="31420">MTSLVIGATGMVGGHIVDELVRAGERPMALSRAARPDTAEVAWFAGDLAAPTALKLPPFTTLYCTAYAGLLAKALPDLACASLQRVVALTSTSLVTKINSEVAAERESMREWARAESELIEACQRLGISWTVLRPTMIYDEGRDANVTRLSRLIERVGVMPLAGNGAGLRQPVHARDLAAGAVAAAASAVAANKIYAVPGTDTISYREMVGRIFDGLNRRRRVVAIPMAVWKAALALAQPFVRDANVAMGSRMAKDMVFDASPAIRDFGWNPREFRPRFDRSASARHGQQSS</sequence>
<dbReference type="InterPro" id="IPR051207">
    <property type="entry name" value="ComplexI_NDUFA9_subunit"/>
</dbReference>
<dbReference type="Proteomes" id="UP000032515">
    <property type="component" value="Unassembled WGS sequence"/>
</dbReference>
<proteinExistence type="predicted"/>
<dbReference type="Gene3D" id="3.40.50.720">
    <property type="entry name" value="NAD(P)-binding Rossmann-like Domain"/>
    <property type="match status" value="1"/>
</dbReference>
<dbReference type="AlphaFoldDB" id="A0A0D7F0T9"/>
<comment type="caution">
    <text evidence="1">The sequence shown here is derived from an EMBL/GenBank/DDBJ whole genome shotgun (WGS) entry which is preliminary data.</text>
</comment>
<dbReference type="InterPro" id="IPR036291">
    <property type="entry name" value="NAD(P)-bd_dom_sf"/>
</dbReference>
<protein>
    <submittedName>
        <fullName evidence="1">Epimerase</fullName>
    </submittedName>
</protein>
<dbReference type="GO" id="GO:0044877">
    <property type="term" value="F:protein-containing complex binding"/>
    <property type="evidence" value="ECO:0007669"/>
    <property type="project" value="TreeGrafter"/>
</dbReference>
<reference evidence="1 2" key="1">
    <citation type="submission" date="2014-11" db="EMBL/GenBank/DDBJ databases">
        <title>Genomics and ecophysiology of heterotrophic nitrogen fixing bacteria isolated from estuarine surface water.</title>
        <authorList>
            <person name="Bentzon-Tilia M."/>
            <person name="Severin I."/>
            <person name="Hansen L.H."/>
            <person name="Riemann L."/>
        </authorList>
    </citation>
    <scope>NUCLEOTIDE SEQUENCE [LARGE SCALE GENOMIC DNA]</scope>
    <source>
        <strain evidence="1 2">BAL398</strain>
    </source>
</reference>
<gene>
    <name evidence="1" type="ORF">OO17_08025</name>
</gene>